<dbReference type="GeneID" id="115631610"/>
<evidence type="ECO:0000259" key="5">
    <source>
        <dbReference type="Pfam" id="PF02778"/>
    </source>
</evidence>
<dbReference type="GO" id="GO:0005737">
    <property type="term" value="C:cytoplasm"/>
    <property type="evidence" value="ECO:0007669"/>
    <property type="project" value="TreeGrafter"/>
</dbReference>
<dbReference type="InterPro" id="IPR006676">
    <property type="entry name" value="tRNA_splic"/>
</dbReference>
<dbReference type="PANTHER" id="PTHR21227">
    <property type="entry name" value="TRNA-SPLICING ENDONUCLEASE SUBUNIT SEN2"/>
    <property type="match status" value="1"/>
</dbReference>
<dbReference type="GO" id="GO:0000379">
    <property type="term" value="P:tRNA-type intron splice site recognition and cleavage"/>
    <property type="evidence" value="ECO:0007669"/>
    <property type="project" value="TreeGrafter"/>
</dbReference>
<evidence type="ECO:0000256" key="2">
    <source>
        <dbReference type="ARBA" id="ARBA00012573"/>
    </source>
</evidence>
<dbReference type="Pfam" id="PF01974">
    <property type="entry name" value="tRNA_int_endo"/>
    <property type="match status" value="1"/>
</dbReference>
<protein>
    <recommendedName>
        <fullName evidence="2">tRNA-intron lyase</fullName>
        <ecNumber evidence="2">4.6.1.16</ecNumber>
    </recommendedName>
</protein>
<dbReference type="CTD" id="80746"/>
<evidence type="ECO:0000313" key="7">
    <source>
        <dbReference type="RefSeq" id="XP_030384274.1"/>
    </source>
</evidence>
<dbReference type="GO" id="GO:0003676">
    <property type="term" value="F:nucleic acid binding"/>
    <property type="evidence" value="ECO:0007669"/>
    <property type="project" value="InterPro"/>
</dbReference>
<dbReference type="OrthoDB" id="10249562at2759"/>
<dbReference type="InterPro" id="IPR006678">
    <property type="entry name" value="tRNA_intron_Endonuc_N"/>
</dbReference>
<dbReference type="InterPro" id="IPR006677">
    <property type="entry name" value="tRNA_intron_Endonuc_cat-like"/>
</dbReference>
<feature type="domain" description="tRNA intron endonuclease catalytic" evidence="4">
    <location>
        <begin position="115"/>
        <end position="193"/>
    </location>
</feature>
<dbReference type="AlphaFoldDB" id="A0A6J2U7I0"/>
<keyword evidence="7" id="KW-0255">Endonuclease</keyword>
<dbReference type="EC" id="4.6.1.16" evidence="2"/>
<evidence type="ECO:0000256" key="3">
    <source>
        <dbReference type="ARBA" id="ARBA00034031"/>
    </source>
</evidence>
<dbReference type="Proteomes" id="UP000504634">
    <property type="component" value="Unplaced"/>
</dbReference>
<dbReference type="RefSeq" id="XP_030384274.1">
    <property type="nucleotide sequence ID" value="XM_030528414.1"/>
</dbReference>
<dbReference type="SUPFAM" id="SSF53032">
    <property type="entry name" value="tRNA-intron endonuclease catalytic domain-like"/>
    <property type="match status" value="1"/>
</dbReference>
<sequence>MQFSLKRKPNFHGKFNFEPFPKRDLRFEGIYNGITVEVSDPTQIKALYENGCYGKGSKSRGAPDSGDADEKLLLGLEEAAFLAFYLESLIIKDTTGQQMNWTDYLQVALQLNERFIEHLAAYLYLKSKNWVIKSGIKFGGNFLIYKHSPLYYHAAFLVIIQTLVESELYIPKNLQGLQRVAETSDKDVLLLTVFTSSGLNAFYDMPASLGTLTINETVVRRFNYTAFVQSKQK</sequence>
<dbReference type="InterPro" id="IPR011856">
    <property type="entry name" value="tRNA_endonuc-like_dom_sf"/>
</dbReference>
<dbReference type="PANTHER" id="PTHR21227:SF0">
    <property type="entry name" value="TRNA-SPLICING ENDONUCLEASE SUBUNIT SEN2"/>
    <property type="match status" value="1"/>
</dbReference>
<comment type="similarity">
    <text evidence="1">Belongs to the tRNA-intron endonuclease family.</text>
</comment>
<keyword evidence="7" id="KW-0378">Hydrolase</keyword>
<comment type="catalytic activity">
    <reaction evidence="3">
        <text>pretRNA = a 3'-half-tRNA molecule with a 5'-OH end + a 5'-half-tRNA molecule with a 2',3'-cyclic phosphate end + an intron with a 2',3'-cyclic phosphate and a 5'-hydroxyl terminus.</text>
        <dbReference type="EC" id="4.6.1.16"/>
    </reaction>
</comment>
<dbReference type="InterPro" id="IPR036167">
    <property type="entry name" value="tRNA_intron_Endo_cat-like_sf"/>
</dbReference>
<evidence type="ECO:0000313" key="6">
    <source>
        <dbReference type="Proteomes" id="UP000504634"/>
    </source>
</evidence>
<accession>A0A6J2U7I0</accession>
<gene>
    <name evidence="7" type="primary">LOC115631610</name>
</gene>
<dbReference type="CDD" id="cd22363">
    <property type="entry name" value="tRNA-intron_lyase_C"/>
    <property type="match status" value="1"/>
</dbReference>
<proteinExistence type="inferred from homology"/>
<evidence type="ECO:0000256" key="1">
    <source>
        <dbReference type="ARBA" id="ARBA00008078"/>
    </source>
</evidence>
<feature type="domain" description="tRNA intron endonuclease N-terminal" evidence="5">
    <location>
        <begin position="32"/>
        <end position="101"/>
    </location>
</feature>
<dbReference type="Pfam" id="PF02778">
    <property type="entry name" value="tRNA_int_endo_N"/>
    <property type="match status" value="1"/>
</dbReference>
<keyword evidence="7" id="KW-0540">Nuclease</keyword>
<reference evidence="7" key="1">
    <citation type="submission" date="2025-08" db="UniProtKB">
        <authorList>
            <consortium name="RefSeq"/>
        </authorList>
    </citation>
    <scope>IDENTIFICATION</scope>
    <source>
        <strain evidence="7">11010-0011.00</strain>
        <tissue evidence="7">Whole body</tissue>
    </source>
</reference>
<dbReference type="Gene3D" id="3.40.1170.20">
    <property type="entry name" value="tRNA intron endonuclease, N-terminal domain"/>
    <property type="match status" value="1"/>
</dbReference>
<dbReference type="Gene3D" id="3.40.1350.10">
    <property type="match status" value="1"/>
</dbReference>
<evidence type="ECO:0000259" key="4">
    <source>
        <dbReference type="Pfam" id="PF01974"/>
    </source>
</evidence>
<keyword evidence="6" id="KW-1185">Reference proteome</keyword>
<dbReference type="GO" id="GO:0000213">
    <property type="term" value="F:tRNA-intron lyase activity"/>
    <property type="evidence" value="ECO:0007669"/>
    <property type="project" value="UniProtKB-EC"/>
</dbReference>
<organism evidence="6 7">
    <name type="scientific">Drosophila lebanonensis</name>
    <name type="common">Fruit fly</name>
    <name type="synonym">Scaptodrosophila lebanonensis</name>
    <dbReference type="NCBI Taxonomy" id="7225"/>
    <lineage>
        <taxon>Eukaryota</taxon>
        <taxon>Metazoa</taxon>
        <taxon>Ecdysozoa</taxon>
        <taxon>Arthropoda</taxon>
        <taxon>Hexapoda</taxon>
        <taxon>Insecta</taxon>
        <taxon>Pterygota</taxon>
        <taxon>Neoptera</taxon>
        <taxon>Endopterygota</taxon>
        <taxon>Diptera</taxon>
        <taxon>Brachycera</taxon>
        <taxon>Muscomorpha</taxon>
        <taxon>Ephydroidea</taxon>
        <taxon>Drosophilidae</taxon>
        <taxon>Scaptodrosophila</taxon>
    </lineage>
</organism>
<dbReference type="GO" id="GO:0000214">
    <property type="term" value="C:tRNA-intron endonuclease complex"/>
    <property type="evidence" value="ECO:0007669"/>
    <property type="project" value="TreeGrafter"/>
</dbReference>
<name>A0A6J2U7I0_DROLE</name>